<sequence length="189" mass="22214">MILFEKYLIEHCSPTLGGLKTANLFNYPYDDETALKADVKKWNRELNKKGIILEIIKQNTDTALIYVYRVKKLREDINNENAKKFLYKYGYEDFNTYYMIKRLKTRLRESEEFPHEIGMFLGYPLEDVKGFIENAGQNSKCSGCWKVYCNECEAVKIFNKFNKCKKIYSKLFLSGSTISKLTVSIQNKK</sequence>
<dbReference type="STRING" id="445971.ANASTE_00628"/>
<dbReference type="eggNOG" id="ENOG5032SGE">
    <property type="taxonomic scope" value="Bacteria"/>
</dbReference>
<dbReference type="GeneID" id="97999548"/>
<dbReference type="EMBL" id="ABIL02000005">
    <property type="protein sequence ID" value="EDS72913.1"/>
    <property type="molecule type" value="Genomic_DNA"/>
</dbReference>
<proteinExistence type="predicted"/>
<dbReference type="OrthoDB" id="5393676at2"/>
<comment type="caution">
    <text evidence="1">The sequence shown here is derived from an EMBL/GenBank/DDBJ whole genome shotgun (WGS) entry which is preliminary data.</text>
</comment>
<keyword evidence="2" id="KW-1185">Reference proteome</keyword>
<gene>
    <name evidence="1" type="ORF">ANASTE_00628</name>
</gene>
<organism evidence="1 2">
    <name type="scientific">Anaerofustis stercorihominis DSM 17244</name>
    <dbReference type="NCBI Taxonomy" id="445971"/>
    <lineage>
        <taxon>Bacteria</taxon>
        <taxon>Bacillati</taxon>
        <taxon>Bacillota</taxon>
        <taxon>Clostridia</taxon>
        <taxon>Eubacteriales</taxon>
        <taxon>Eubacteriaceae</taxon>
        <taxon>Anaerofustis</taxon>
    </lineage>
</organism>
<accession>B1C7C6</accession>
<dbReference type="Pfam" id="PF12672">
    <property type="entry name" value="DUF3793"/>
    <property type="match status" value="1"/>
</dbReference>
<dbReference type="Proteomes" id="UP000005178">
    <property type="component" value="Unassembled WGS sequence"/>
</dbReference>
<dbReference type="InterPro" id="IPR024523">
    <property type="entry name" value="DUF3793"/>
</dbReference>
<reference evidence="1" key="2">
    <citation type="submission" date="2013-08" db="EMBL/GenBank/DDBJ databases">
        <title>Draft genome sequence of Anaerofustis stercorihominis (DSM 17244).</title>
        <authorList>
            <person name="Sudarsanam P."/>
            <person name="Ley R."/>
            <person name="Guruge J."/>
            <person name="Turnbaugh P.J."/>
            <person name="Mahowald M."/>
            <person name="Liep D."/>
            <person name="Gordon J."/>
        </authorList>
    </citation>
    <scope>NUCLEOTIDE SEQUENCE</scope>
    <source>
        <strain evidence="1">DSM 17244</strain>
    </source>
</reference>
<evidence type="ECO:0000313" key="1">
    <source>
        <dbReference type="EMBL" id="EDS72913.1"/>
    </source>
</evidence>
<dbReference type="HOGENOM" id="CLU_080981_1_0_9"/>
<evidence type="ECO:0008006" key="3">
    <source>
        <dbReference type="Google" id="ProtNLM"/>
    </source>
</evidence>
<evidence type="ECO:0000313" key="2">
    <source>
        <dbReference type="Proteomes" id="UP000005178"/>
    </source>
</evidence>
<name>B1C7C6_9FIRM</name>
<dbReference type="RefSeq" id="WP_007049077.1">
    <property type="nucleotide sequence ID" value="NZ_DS560015.1"/>
</dbReference>
<dbReference type="AlphaFoldDB" id="B1C7C6"/>
<protein>
    <recommendedName>
        <fullName evidence="3">DUF3793 family protein</fullName>
    </recommendedName>
</protein>
<reference evidence="1" key="1">
    <citation type="submission" date="2008-01" db="EMBL/GenBank/DDBJ databases">
        <authorList>
            <person name="Fulton L."/>
            <person name="Clifton S."/>
            <person name="Fulton B."/>
            <person name="Xu J."/>
            <person name="Minx P."/>
            <person name="Pepin K.H."/>
            <person name="Johnson M."/>
            <person name="Thiruvilangam P."/>
            <person name="Bhonagiri V."/>
            <person name="Nash W.E."/>
            <person name="Mardis E.R."/>
            <person name="Wilson R.K."/>
        </authorList>
    </citation>
    <scope>NUCLEOTIDE SEQUENCE [LARGE SCALE GENOMIC DNA]</scope>
    <source>
        <strain evidence="1">DSM 17244</strain>
    </source>
</reference>